<dbReference type="SUPFAM" id="SSF50199">
    <property type="entry name" value="Staphylococcal nuclease"/>
    <property type="match status" value="1"/>
</dbReference>
<dbReference type="Gene3D" id="2.40.50.90">
    <property type="match status" value="1"/>
</dbReference>
<comment type="caution">
    <text evidence="3">The sequence shown here is derived from an EMBL/GenBank/DDBJ whole genome shotgun (WGS) entry which is preliminary data.</text>
</comment>
<dbReference type="Proteomes" id="UP000309668">
    <property type="component" value="Unassembled WGS sequence"/>
</dbReference>
<dbReference type="InterPro" id="IPR016071">
    <property type="entry name" value="Staphylococal_nuclease_OB-fold"/>
</dbReference>
<dbReference type="OrthoDB" id="7469880at2"/>
<dbReference type="RefSeq" id="WP_138618114.1">
    <property type="nucleotide sequence ID" value="NZ_VCAO01000003.1"/>
</dbReference>
<evidence type="ECO:0000259" key="2">
    <source>
        <dbReference type="Pfam" id="PF00565"/>
    </source>
</evidence>
<protein>
    <recommendedName>
        <fullName evidence="2">TNase-like domain-containing protein</fullName>
    </recommendedName>
</protein>
<feature type="domain" description="TNase-like" evidence="2">
    <location>
        <begin position="107"/>
        <end position="190"/>
    </location>
</feature>
<feature type="region of interest" description="Disordered" evidence="1">
    <location>
        <begin position="1"/>
        <end position="37"/>
    </location>
</feature>
<evidence type="ECO:0000313" key="3">
    <source>
        <dbReference type="EMBL" id="TMM48437.1"/>
    </source>
</evidence>
<keyword evidence="4" id="KW-1185">Reference proteome</keyword>
<evidence type="ECO:0000256" key="1">
    <source>
        <dbReference type="SAM" id="MobiDB-lite"/>
    </source>
</evidence>
<gene>
    <name evidence="3" type="ORF">FEV51_09205</name>
</gene>
<proteinExistence type="predicted"/>
<reference evidence="3 4" key="1">
    <citation type="submission" date="2019-05" db="EMBL/GenBank/DDBJ databases">
        <title>Erythrobacter marisflavi sp. nov., isolated from isolated from water of an estuary environment.</title>
        <authorList>
            <person name="Yoon J.-H."/>
        </authorList>
    </citation>
    <scope>NUCLEOTIDE SEQUENCE [LARGE SCALE GENOMIC DNA]</scope>
    <source>
        <strain evidence="3 4">KEM-5</strain>
    </source>
</reference>
<name>A0A5S3P5X2_9SPHN</name>
<evidence type="ECO:0000313" key="4">
    <source>
        <dbReference type="Proteomes" id="UP000309668"/>
    </source>
</evidence>
<dbReference type="Pfam" id="PF00565">
    <property type="entry name" value="SNase"/>
    <property type="match status" value="1"/>
</dbReference>
<dbReference type="EMBL" id="VCAO01000003">
    <property type="protein sequence ID" value="TMM48437.1"/>
    <property type="molecule type" value="Genomic_DNA"/>
</dbReference>
<organism evidence="3 4">
    <name type="scientific">Qipengyuania marisflavi</name>
    <dbReference type="NCBI Taxonomy" id="2486356"/>
    <lineage>
        <taxon>Bacteria</taxon>
        <taxon>Pseudomonadati</taxon>
        <taxon>Pseudomonadota</taxon>
        <taxon>Alphaproteobacteria</taxon>
        <taxon>Sphingomonadales</taxon>
        <taxon>Erythrobacteraceae</taxon>
        <taxon>Qipengyuania</taxon>
    </lineage>
</organism>
<dbReference type="InterPro" id="IPR035437">
    <property type="entry name" value="SNase_OB-fold_sf"/>
</dbReference>
<accession>A0A5S3P5X2</accession>
<dbReference type="AlphaFoldDB" id="A0A5S3P5X2"/>
<sequence>MGKIVRFDKSRRRRTSKWTRAQDYGGPPRPPRKDGGGPGWLGALRPLFFLVLLCAAWVLYENPELVGAPDLLATEPEVVDASWTRCGPGRGQHCVIDGDTFKIGAAKFRIMSVDAPEVDARCPAEKQAAETATQGLQDWLNAGAFTMQGRWDEPTDRYGRGLRELYRTSNGSRQWLGDALVEQGLVRRYYGGTRQSWCATD</sequence>